<protein>
    <submittedName>
        <fullName evidence="3">Uncharacterized protein</fullName>
    </submittedName>
</protein>
<name>A0A7J7MBT0_9MAGN</name>
<dbReference type="Gene3D" id="2.30.33.40">
    <property type="entry name" value="GroES chaperonin"/>
    <property type="match status" value="1"/>
</dbReference>
<dbReference type="SUPFAM" id="SSF50129">
    <property type="entry name" value="GroES-like"/>
    <property type="match status" value="1"/>
</dbReference>
<dbReference type="GO" id="GO:0005524">
    <property type="term" value="F:ATP binding"/>
    <property type="evidence" value="ECO:0007669"/>
    <property type="project" value="InterPro"/>
</dbReference>
<evidence type="ECO:0000256" key="2">
    <source>
        <dbReference type="RuleBase" id="RU003479"/>
    </source>
</evidence>
<dbReference type="GO" id="GO:0044183">
    <property type="term" value="F:protein folding chaperone"/>
    <property type="evidence" value="ECO:0007669"/>
    <property type="project" value="InterPro"/>
</dbReference>
<dbReference type="PRINTS" id="PR00297">
    <property type="entry name" value="CHAPERONIN10"/>
</dbReference>
<dbReference type="SMART" id="SM00883">
    <property type="entry name" value="Cpn10"/>
    <property type="match status" value="1"/>
</dbReference>
<dbReference type="GO" id="GO:0046872">
    <property type="term" value="F:metal ion binding"/>
    <property type="evidence" value="ECO:0007669"/>
    <property type="project" value="TreeGrafter"/>
</dbReference>
<dbReference type="Proteomes" id="UP000541444">
    <property type="component" value="Unassembled WGS sequence"/>
</dbReference>
<evidence type="ECO:0000313" key="4">
    <source>
        <dbReference type="Proteomes" id="UP000541444"/>
    </source>
</evidence>
<dbReference type="EMBL" id="JACGCM010001644">
    <property type="protein sequence ID" value="KAF6152337.1"/>
    <property type="molecule type" value="Genomic_DNA"/>
</dbReference>
<dbReference type="OrthoDB" id="184876at2759"/>
<dbReference type="GO" id="GO:0009507">
    <property type="term" value="C:chloroplast"/>
    <property type="evidence" value="ECO:0007669"/>
    <property type="project" value="TreeGrafter"/>
</dbReference>
<comment type="similarity">
    <text evidence="2">Belongs to the GroES chaperonin family.</text>
</comment>
<dbReference type="PANTHER" id="PTHR10772">
    <property type="entry name" value="10 KDA HEAT SHOCK PROTEIN"/>
    <property type="match status" value="1"/>
</dbReference>
<organism evidence="3 4">
    <name type="scientific">Kingdonia uniflora</name>
    <dbReference type="NCBI Taxonomy" id="39325"/>
    <lineage>
        <taxon>Eukaryota</taxon>
        <taxon>Viridiplantae</taxon>
        <taxon>Streptophyta</taxon>
        <taxon>Embryophyta</taxon>
        <taxon>Tracheophyta</taxon>
        <taxon>Spermatophyta</taxon>
        <taxon>Magnoliopsida</taxon>
        <taxon>Ranunculales</taxon>
        <taxon>Circaeasteraceae</taxon>
        <taxon>Kingdonia</taxon>
    </lineage>
</organism>
<evidence type="ECO:0000313" key="3">
    <source>
        <dbReference type="EMBL" id="KAF6152337.1"/>
    </source>
</evidence>
<dbReference type="InterPro" id="IPR011032">
    <property type="entry name" value="GroES-like_sf"/>
</dbReference>
<reference evidence="3 4" key="1">
    <citation type="journal article" date="2020" name="IScience">
        <title>Genome Sequencing of the Endangered Kingdonia uniflora (Circaeasteraceae, Ranunculales) Reveals Potential Mechanisms of Evolutionary Specialization.</title>
        <authorList>
            <person name="Sun Y."/>
            <person name="Deng T."/>
            <person name="Zhang A."/>
            <person name="Moore M.J."/>
            <person name="Landis J.B."/>
            <person name="Lin N."/>
            <person name="Zhang H."/>
            <person name="Zhang X."/>
            <person name="Huang J."/>
            <person name="Zhang X."/>
            <person name="Sun H."/>
            <person name="Wang H."/>
        </authorList>
    </citation>
    <scope>NUCLEOTIDE SEQUENCE [LARGE SCALE GENOMIC DNA]</scope>
    <source>
        <strain evidence="3">TB1705</strain>
        <tissue evidence="3">Leaf</tissue>
    </source>
</reference>
<keyword evidence="1 2" id="KW-0143">Chaperone</keyword>
<dbReference type="PANTHER" id="PTHR10772:SF40">
    <property type="entry name" value="(RAPE) HYPOTHETICAL PROTEIN"/>
    <property type="match status" value="1"/>
</dbReference>
<proteinExistence type="inferred from homology"/>
<dbReference type="AlphaFoldDB" id="A0A7J7MBT0"/>
<dbReference type="InterPro" id="IPR020818">
    <property type="entry name" value="Chaperonin_GroES"/>
</dbReference>
<keyword evidence="4" id="KW-1185">Reference proteome</keyword>
<dbReference type="CDD" id="cd00320">
    <property type="entry name" value="cpn10"/>
    <property type="match status" value="1"/>
</dbReference>
<dbReference type="InterPro" id="IPR037124">
    <property type="entry name" value="Chaperonin_GroES_sf"/>
</dbReference>
<evidence type="ECO:0000256" key="1">
    <source>
        <dbReference type="ARBA" id="ARBA00023186"/>
    </source>
</evidence>
<gene>
    <name evidence="3" type="ORF">GIB67_005991</name>
</gene>
<accession>A0A7J7MBT0</accession>
<dbReference type="GO" id="GO:0005739">
    <property type="term" value="C:mitochondrion"/>
    <property type="evidence" value="ECO:0007669"/>
    <property type="project" value="TreeGrafter"/>
</dbReference>
<dbReference type="GO" id="GO:0051082">
    <property type="term" value="F:unfolded protein binding"/>
    <property type="evidence" value="ECO:0007669"/>
    <property type="project" value="TreeGrafter"/>
</dbReference>
<comment type="caution">
    <text evidence="3">The sequence shown here is derived from an EMBL/GenBank/DDBJ whole genome shotgun (WGS) entry which is preliminary data.</text>
</comment>
<dbReference type="Pfam" id="PF00166">
    <property type="entry name" value="Cpn10"/>
    <property type="match status" value="1"/>
</dbReference>
<sequence>METVQLTSGIGSFKGPSSKKVRVSCIEASRVGFSSTKKKCFLRLVTKAATVAAPKPLVDRVLPKIRTAEENTCEILLPSTTKTKSQGSELVTSGEGMTLGKSKIDINDKAGFKVVYFKHAGTEVNFNGSRHLILEEDDIVAIIETEDIKDLKPLNNNVLIKVTEAKSKAASEATYEIQQDDTFCSSDAFHFDKSNHSFIEEKSGPFYHDSFDYGTEMDQSGPFR</sequence>
<dbReference type="GO" id="GO:0051087">
    <property type="term" value="F:protein-folding chaperone binding"/>
    <property type="evidence" value="ECO:0007669"/>
    <property type="project" value="TreeGrafter"/>
</dbReference>